<dbReference type="InterPro" id="IPR036291">
    <property type="entry name" value="NAD(P)-bd_dom_sf"/>
</dbReference>
<evidence type="ECO:0000256" key="2">
    <source>
        <dbReference type="ARBA" id="ARBA00005525"/>
    </source>
</evidence>
<evidence type="ECO:0000256" key="1">
    <source>
        <dbReference type="ARBA" id="ARBA00005205"/>
    </source>
</evidence>
<keyword evidence="4 8" id="KW-0641">Proline biosynthesis</keyword>
<dbReference type="InterPro" id="IPR008927">
    <property type="entry name" value="6-PGluconate_DH-like_C_sf"/>
</dbReference>
<evidence type="ECO:0000256" key="5">
    <source>
        <dbReference type="ARBA" id="ARBA00022857"/>
    </source>
</evidence>
<dbReference type="GO" id="GO:0055129">
    <property type="term" value="P:L-proline biosynthetic process"/>
    <property type="evidence" value="ECO:0007669"/>
    <property type="project" value="UniProtKB-UniPathway"/>
</dbReference>
<reference evidence="10" key="1">
    <citation type="submission" date="2020-09" db="EMBL/GenBank/DDBJ databases">
        <authorList>
            <person name="Kikuchi T."/>
        </authorList>
    </citation>
    <scope>NUCLEOTIDE SEQUENCE</scope>
    <source>
        <strain evidence="10">SH1</strain>
    </source>
</reference>
<keyword evidence="11" id="KW-1185">Reference proteome</keyword>
<evidence type="ECO:0000256" key="4">
    <source>
        <dbReference type="ARBA" id="ARBA00022650"/>
    </source>
</evidence>
<evidence type="ECO:0000313" key="10">
    <source>
        <dbReference type="EMBL" id="CAD5219822.1"/>
    </source>
</evidence>
<evidence type="ECO:0000256" key="3">
    <source>
        <dbReference type="ARBA" id="ARBA00012855"/>
    </source>
</evidence>
<feature type="binding site" evidence="7">
    <location>
        <position position="63"/>
    </location>
    <ligand>
        <name>NADP(+)</name>
        <dbReference type="ChEBI" id="CHEBI:58349"/>
    </ligand>
</feature>
<dbReference type="InterPro" id="IPR053790">
    <property type="entry name" value="P5CR-like_CS"/>
</dbReference>
<comment type="catalytic activity">
    <reaction evidence="8">
        <text>L-proline + NADP(+) = (S)-1-pyrroline-5-carboxylate + NADPH + 2 H(+)</text>
        <dbReference type="Rhea" id="RHEA:14109"/>
        <dbReference type="ChEBI" id="CHEBI:15378"/>
        <dbReference type="ChEBI" id="CHEBI:17388"/>
        <dbReference type="ChEBI" id="CHEBI:57783"/>
        <dbReference type="ChEBI" id="CHEBI:58349"/>
        <dbReference type="ChEBI" id="CHEBI:60039"/>
        <dbReference type="EC" id="1.5.1.2"/>
    </reaction>
</comment>
<evidence type="ECO:0000256" key="7">
    <source>
        <dbReference type="PIRSR" id="PIRSR000193-1"/>
    </source>
</evidence>
<dbReference type="SUPFAM" id="SSF51735">
    <property type="entry name" value="NAD(P)-binding Rossmann-fold domains"/>
    <property type="match status" value="1"/>
</dbReference>
<dbReference type="PROSITE" id="PS00521">
    <property type="entry name" value="P5CR"/>
    <property type="match status" value="1"/>
</dbReference>
<comment type="similarity">
    <text evidence="2 8">Belongs to the pyrroline-5-carboxylate reductase family.</text>
</comment>
<name>A0A811KW89_9BILA</name>
<keyword evidence="5 7" id="KW-0521">NADP</keyword>
<dbReference type="Pfam" id="PF14748">
    <property type="entry name" value="P5CR_dimer"/>
    <property type="match status" value="1"/>
</dbReference>
<evidence type="ECO:0000256" key="8">
    <source>
        <dbReference type="RuleBase" id="RU003903"/>
    </source>
</evidence>
<sequence>MGDDMDSDMEMPLGERLRSYLSSRGGCVANELVVFGAGKMAQCLIETFVARECFSREEIVPITQSQKSALNWIERGYERATTLAQYIQTNPGEANRVIMIGVKPQIRTELFDVLIASSLRLNAVLIVSILAGITHTTLSTELSFLGGIPVVRAMPNVPSEIGAGVTLLYSTNEDASKVAATLLKAAGEVFVLPETQFNAAASVAGSGPAFAALLVEGLADGGVLSGLPRDKALQMTLLMLKGSIELMIQSGLHPGQLKDKVCSAGGTTIAGVRELEKHGVRSALMECVKSATERAFELGGQSSK</sequence>
<dbReference type="InterPro" id="IPR029036">
    <property type="entry name" value="P5CR_dimer"/>
</dbReference>
<proteinExistence type="inferred from homology"/>
<dbReference type="Gene3D" id="1.10.3730.10">
    <property type="entry name" value="ProC C-terminal domain-like"/>
    <property type="match status" value="1"/>
</dbReference>
<dbReference type="HAMAP" id="MF_01925">
    <property type="entry name" value="P5C_reductase"/>
    <property type="match status" value="1"/>
</dbReference>
<evidence type="ECO:0000313" key="11">
    <source>
        <dbReference type="Proteomes" id="UP000614601"/>
    </source>
</evidence>
<dbReference type="FunFam" id="1.10.3730.10:FF:000001">
    <property type="entry name" value="Pyrroline-5-carboxylate reductase"/>
    <property type="match status" value="1"/>
</dbReference>
<dbReference type="UniPathway" id="UPA00098">
    <property type="reaction ID" value="UER00361"/>
</dbReference>
<dbReference type="Proteomes" id="UP000614601">
    <property type="component" value="Unassembled WGS sequence"/>
</dbReference>
<dbReference type="Gene3D" id="3.40.50.720">
    <property type="entry name" value="NAD(P)-binding Rossmann-like Domain"/>
    <property type="match status" value="1"/>
</dbReference>
<dbReference type="PANTHER" id="PTHR11645">
    <property type="entry name" value="PYRROLINE-5-CARBOXYLATE REDUCTASE"/>
    <property type="match status" value="1"/>
</dbReference>
<organism evidence="10 11">
    <name type="scientific">Bursaphelenchus okinawaensis</name>
    <dbReference type="NCBI Taxonomy" id="465554"/>
    <lineage>
        <taxon>Eukaryota</taxon>
        <taxon>Metazoa</taxon>
        <taxon>Ecdysozoa</taxon>
        <taxon>Nematoda</taxon>
        <taxon>Chromadorea</taxon>
        <taxon>Rhabditida</taxon>
        <taxon>Tylenchina</taxon>
        <taxon>Tylenchomorpha</taxon>
        <taxon>Aphelenchoidea</taxon>
        <taxon>Aphelenchoididae</taxon>
        <taxon>Bursaphelenchus</taxon>
    </lineage>
</organism>
<dbReference type="EC" id="1.5.1.2" evidence="3 8"/>
<dbReference type="SUPFAM" id="SSF48179">
    <property type="entry name" value="6-phosphogluconate dehydrogenase C-terminal domain-like"/>
    <property type="match status" value="1"/>
</dbReference>
<evidence type="ECO:0000259" key="9">
    <source>
        <dbReference type="Pfam" id="PF14748"/>
    </source>
</evidence>
<dbReference type="EMBL" id="CAJFCW020000004">
    <property type="protein sequence ID" value="CAG9112911.1"/>
    <property type="molecule type" value="Genomic_DNA"/>
</dbReference>
<protein>
    <recommendedName>
        <fullName evidence="3 8">Pyrroline-5-carboxylate reductase</fullName>
        <ecNumber evidence="3 8">1.5.1.2</ecNumber>
    </recommendedName>
</protein>
<dbReference type="EMBL" id="CAJFDH010000004">
    <property type="protein sequence ID" value="CAD5219822.1"/>
    <property type="molecule type" value="Genomic_DNA"/>
</dbReference>
<dbReference type="OrthoDB" id="10263291at2759"/>
<keyword evidence="8" id="KW-0028">Amino-acid biosynthesis</keyword>
<dbReference type="PANTHER" id="PTHR11645:SF64">
    <property type="entry name" value="PYRROLINE-5-CARBOXYLATE REDUCTASE-RELATED"/>
    <property type="match status" value="1"/>
</dbReference>
<dbReference type="InterPro" id="IPR000304">
    <property type="entry name" value="Pyrroline-COOH_reductase"/>
</dbReference>
<dbReference type="NCBIfam" id="TIGR00112">
    <property type="entry name" value="proC"/>
    <property type="match status" value="1"/>
</dbReference>
<comment type="pathway">
    <text evidence="1 8">Amino-acid biosynthesis; L-proline biosynthesis; L-proline from L-glutamate 5-semialdehyde: step 1/1.</text>
</comment>
<keyword evidence="6 8" id="KW-0560">Oxidoreductase</keyword>
<evidence type="ECO:0000256" key="6">
    <source>
        <dbReference type="ARBA" id="ARBA00023002"/>
    </source>
</evidence>
<dbReference type="AlphaFoldDB" id="A0A811KW89"/>
<dbReference type="Proteomes" id="UP000783686">
    <property type="component" value="Unassembled WGS sequence"/>
</dbReference>
<comment type="caution">
    <text evidence="10">The sequence shown here is derived from an EMBL/GenBank/DDBJ whole genome shotgun (WGS) entry which is preliminary data.</text>
</comment>
<dbReference type="GO" id="GO:0004735">
    <property type="term" value="F:pyrroline-5-carboxylate reductase activity"/>
    <property type="evidence" value="ECO:0007669"/>
    <property type="project" value="UniProtKB-EC"/>
</dbReference>
<accession>A0A811KW89</accession>
<dbReference type="PIRSF" id="PIRSF000193">
    <property type="entry name" value="Pyrrol-5-carb_rd"/>
    <property type="match status" value="1"/>
</dbReference>
<feature type="domain" description="Pyrroline-5-carboxylate reductase dimerisation" evidence="9">
    <location>
        <begin position="194"/>
        <end position="298"/>
    </location>
</feature>
<gene>
    <name evidence="10" type="ORF">BOKJ2_LOCUS8636</name>
</gene>